<dbReference type="KEGG" id="cfus:CYFUS_008917"/>
<organism evidence="1 2">
    <name type="scientific">Cystobacter fuscus</name>
    <dbReference type="NCBI Taxonomy" id="43"/>
    <lineage>
        <taxon>Bacteria</taxon>
        <taxon>Pseudomonadati</taxon>
        <taxon>Myxococcota</taxon>
        <taxon>Myxococcia</taxon>
        <taxon>Myxococcales</taxon>
        <taxon>Cystobacterineae</taxon>
        <taxon>Archangiaceae</taxon>
        <taxon>Cystobacter</taxon>
    </lineage>
</organism>
<sequence length="131" mass="14963">MLPSRDSGEHGQAHLEEHGAKHERELAMELTSPCPNWLNFLGHPVLDGLGGAAGLRARLHSPDTTLQEMKEGRAVITLGARPDAGDIERGRTLPAYRELARVLEPALYYRQYPRNQEVPEHIRRWERRFHE</sequence>
<reference evidence="1 2" key="1">
    <citation type="submission" date="2017-06" db="EMBL/GenBank/DDBJ databases">
        <title>Sequencing and comparative analysis of myxobacterial genomes.</title>
        <authorList>
            <person name="Rupp O."/>
            <person name="Goesmann A."/>
            <person name="Sogaard-Andersen L."/>
        </authorList>
    </citation>
    <scope>NUCLEOTIDE SEQUENCE [LARGE SCALE GENOMIC DNA]</scope>
    <source>
        <strain evidence="1 2">DSM 52655</strain>
    </source>
</reference>
<evidence type="ECO:0000313" key="2">
    <source>
        <dbReference type="Proteomes" id="UP000217257"/>
    </source>
</evidence>
<dbReference type="Proteomes" id="UP000217257">
    <property type="component" value="Chromosome"/>
</dbReference>
<name>A0A250JIY0_9BACT</name>
<protein>
    <submittedName>
        <fullName evidence="1">Uncharacterized protein</fullName>
    </submittedName>
</protein>
<evidence type="ECO:0000313" key="1">
    <source>
        <dbReference type="EMBL" id="ATB43437.1"/>
    </source>
</evidence>
<accession>A0A250JIY0</accession>
<proteinExistence type="predicted"/>
<dbReference type="InterPro" id="IPR021815">
    <property type="entry name" value="TsiV"/>
</dbReference>
<dbReference type="EMBL" id="CP022098">
    <property type="protein sequence ID" value="ATB43437.1"/>
    <property type="molecule type" value="Genomic_DNA"/>
</dbReference>
<dbReference type="Pfam" id="PF11876">
    <property type="entry name" value="TsiV"/>
    <property type="match status" value="1"/>
</dbReference>
<gene>
    <name evidence="1" type="ORF">CYFUS_008917</name>
</gene>
<dbReference type="AlphaFoldDB" id="A0A250JIY0"/>